<dbReference type="InterPro" id="IPR000719">
    <property type="entry name" value="Prot_kinase_dom"/>
</dbReference>
<keyword evidence="8" id="KW-1185">Reference proteome</keyword>
<feature type="repeat" description="TPR" evidence="3">
    <location>
        <begin position="627"/>
        <end position="660"/>
    </location>
</feature>
<dbReference type="SMART" id="SM00028">
    <property type="entry name" value="TPR"/>
    <property type="match status" value="10"/>
</dbReference>
<dbReference type="STRING" id="1479485.DA73_0237320"/>
<feature type="repeat" description="TPR" evidence="3">
    <location>
        <begin position="522"/>
        <end position="555"/>
    </location>
</feature>
<dbReference type="InterPro" id="IPR011009">
    <property type="entry name" value="Kinase-like_dom_sf"/>
</dbReference>
<evidence type="ECO:0000256" key="2">
    <source>
        <dbReference type="ARBA" id="ARBA00022803"/>
    </source>
</evidence>
<dbReference type="AlphaFoldDB" id="A0A0C1MX55"/>
<evidence type="ECO:0000256" key="1">
    <source>
        <dbReference type="ARBA" id="ARBA00022737"/>
    </source>
</evidence>
<name>A0A0C1MX55_9CYAN</name>
<keyword evidence="4" id="KW-0472">Membrane</keyword>
<sequence length="701" mass="80646">MTEELLGGRYEIIRELARGGFGVTYLARDTLSTDPPCVVKKLNPQIADVEAAKRLFQREAHILNYLQQSQQIPKYINYVEECQNYYIVQEYIQGKSLDKLMDRRWSKEEVLNCLHEILSILKHLHQINIIHRDIKPSNIMRRDIDRKFVLIDFGAVKQLYPTDSFRQSYNQQLPPHTMIGTPGYAPAEQLEGRPGLNSDIYGLGMTAIHLLTGIEPKNIRRDRQTDKIVFPEGIEIDDFLANILTKMVDPSPDRRYQSVVEVLESLNAIALRQNGHSHNHSQNGSTPPIEFSTSPPLPSFFPQNNAITRQVSLHFALQLWYIPILLAVVGAIVITVELINPFIRPFYYAYRGNELLDIRQPEAALEQFENLIAMKPNSVEGWKGRGDVLLSLGRDSGALGSYDKALSLQPKNVKVLNNKGKVLYKFRRYKEALDMHEKALRIDSNDAEAWSGKGLAYMGLQQYREASDSFDKLRQIRPDEPKIWYEIGLATEQLQGPQFAREYYKEALESYNLLLRRQPKDLIAWTDQGTVLLKLNRPKDALASYQKALAIDENFYEALLGMGNVLFSMGTEKREEALSAFDRASKLRPQDYQVWYNRGIVLAQSFKDHQGALESFNKVIDLRNDFYPAWQSKGLALLELQRYNDALDAFNRAKDIEPKNPYIWANRGYVLEVLKRNQEARESYDKAVELGFPREQLQNLK</sequence>
<keyword evidence="4" id="KW-1133">Transmembrane helix</keyword>
<dbReference type="Gene3D" id="3.30.200.20">
    <property type="entry name" value="Phosphorylase Kinase, domain 1"/>
    <property type="match status" value="1"/>
</dbReference>
<dbReference type="Pfam" id="PF13432">
    <property type="entry name" value="TPR_16"/>
    <property type="match status" value="4"/>
</dbReference>
<evidence type="ECO:0000259" key="5">
    <source>
        <dbReference type="PROSITE" id="PS50011"/>
    </source>
</evidence>
<dbReference type="Proteomes" id="UP000029738">
    <property type="component" value="Unassembled WGS sequence"/>
</dbReference>
<dbReference type="Pfam" id="PF13424">
    <property type="entry name" value="TPR_12"/>
    <property type="match status" value="1"/>
</dbReference>
<dbReference type="CDD" id="cd14014">
    <property type="entry name" value="STKc_PknB_like"/>
    <property type="match status" value="1"/>
</dbReference>
<feature type="repeat" description="TPR" evidence="3">
    <location>
        <begin position="345"/>
        <end position="378"/>
    </location>
</feature>
<evidence type="ECO:0000313" key="6">
    <source>
        <dbReference type="EMBL" id="KAF3889713.1"/>
    </source>
</evidence>
<dbReference type="Gene3D" id="1.10.510.10">
    <property type="entry name" value="Transferase(Phosphotransferase) domain 1"/>
    <property type="match status" value="1"/>
</dbReference>
<keyword evidence="7" id="KW-0723">Serine/threonine-protein kinase</keyword>
<dbReference type="Pfam" id="PF00069">
    <property type="entry name" value="Pkinase"/>
    <property type="match status" value="1"/>
</dbReference>
<keyword evidence="7" id="KW-0808">Transferase</keyword>
<dbReference type="RefSeq" id="WP_038092725.1">
    <property type="nucleotide sequence ID" value="NZ_JHEG04000001.1"/>
</dbReference>
<keyword evidence="7" id="KW-0418">Kinase</keyword>
<proteinExistence type="predicted"/>
<keyword evidence="2 3" id="KW-0802">TPR repeat</keyword>
<dbReference type="GO" id="GO:0005524">
    <property type="term" value="F:ATP binding"/>
    <property type="evidence" value="ECO:0007669"/>
    <property type="project" value="InterPro"/>
</dbReference>
<feature type="repeat" description="TPR" evidence="3">
    <location>
        <begin position="379"/>
        <end position="412"/>
    </location>
</feature>
<dbReference type="SUPFAM" id="SSF56112">
    <property type="entry name" value="Protein kinase-like (PK-like)"/>
    <property type="match status" value="1"/>
</dbReference>
<dbReference type="EMBL" id="JHEG02000059">
    <property type="protein sequence ID" value="KIE06902.1"/>
    <property type="molecule type" value="Genomic_DNA"/>
</dbReference>
<reference evidence="6" key="2">
    <citation type="submission" date="2019-11" db="EMBL/GenBank/DDBJ databases">
        <title>Improved Assembly of Tolypothrix boutellei genome.</title>
        <authorList>
            <person name="Sarangi A.N."/>
            <person name="Mukherjee M."/>
            <person name="Ghosh S."/>
            <person name="Singh D."/>
            <person name="Das A."/>
            <person name="Kant S."/>
            <person name="Prusty A."/>
            <person name="Tripathy S."/>
        </authorList>
    </citation>
    <scope>NUCLEOTIDE SEQUENCE</scope>
    <source>
        <strain evidence="6">VB521301</strain>
    </source>
</reference>
<dbReference type="GO" id="GO:0004674">
    <property type="term" value="F:protein serine/threonine kinase activity"/>
    <property type="evidence" value="ECO:0007669"/>
    <property type="project" value="UniProtKB-KW"/>
</dbReference>
<accession>A0A0C1MX55</accession>
<dbReference type="EMBL" id="JHEG04000001">
    <property type="protein sequence ID" value="KAF3889713.1"/>
    <property type="molecule type" value="Genomic_DNA"/>
</dbReference>
<keyword evidence="4" id="KW-0812">Transmembrane</keyword>
<dbReference type="PROSITE" id="PS50005">
    <property type="entry name" value="TPR"/>
    <property type="match status" value="6"/>
</dbReference>
<dbReference type="PANTHER" id="PTHR44858:SF1">
    <property type="entry name" value="UDP-N-ACETYLGLUCOSAMINE--PEPTIDE N-ACETYLGLUCOSAMINYLTRANSFERASE SPINDLY-RELATED"/>
    <property type="match status" value="1"/>
</dbReference>
<feature type="repeat" description="TPR" evidence="3">
    <location>
        <begin position="413"/>
        <end position="446"/>
    </location>
</feature>
<dbReference type="SUPFAM" id="SSF48452">
    <property type="entry name" value="TPR-like"/>
    <property type="match status" value="1"/>
</dbReference>
<feature type="domain" description="Protein kinase" evidence="5">
    <location>
        <begin position="10"/>
        <end position="267"/>
    </location>
</feature>
<comment type="caution">
    <text evidence="7">The sequence shown here is derived from an EMBL/GenBank/DDBJ whole genome shotgun (WGS) entry which is preliminary data.</text>
</comment>
<keyword evidence="1" id="KW-0677">Repeat</keyword>
<dbReference type="OrthoDB" id="568198at2"/>
<dbReference type="InterPro" id="IPR050498">
    <property type="entry name" value="Ycf3"/>
</dbReference>
<dbReference type="InterPro" id="IPR019734">
    <property type="entry name" value="TPR_rpt"/>
</dbReference>
<organism evidence="7">
    <name type="scientific">Tolypothrix bouteillei VB521301</name>
    <dbReference type="NCBI Taxonomy" id="1479485"/>
    <lineage>
        <taxon>Bacteria</taxon>
        <taxon>Bacillati</taxon>
        <taxon>Cyanobacteriota</taxon>
        <taxon>Cyanophyceae</taxon>
        <taxon>Nostocales</taxon>
        <taxon>Tolypothrichaceae</taxon>
        <taxon>Tolypothrix</taxon>
    </lineage>
</organism>
<evidence type="ECO:0000313" key="8">
    <source>
        <dbReference type="Proteomes" id="UP000029738"/>
    </source>
</evidence>
<protein>
    <submittedName>
        <fullName evidence="7">Serine/threonine protein kinase</fullName>
    </submittedName>
    <submittedName>
        <fullName evidence="6">Tetratricopeptide repeat protein</fullName>
    </submittedName>
</protein>
<evidence type="ECO:0000256" key="3">
    <source>
        <dbReference type="PROSITE-ProRule" id="PRU00339"/>
    </source>
</evidence>
<dbReference type="InterPro" id="IPR011990">
    <property type="entry name" value="TPR-like_helical_dom_sf"/>
</dbReference>
<dbReference type="PROSITE" id="PS50011">
    <property type="entry name" value="PROTEIN_KINASE_DOM"/>
    <property type="match status" value="1"/>
</dbReference>
<dbReference type="Gene3D" id="1.25.40.10">
    <property type="entry name" value="Tetratricopeptide repeat domain"/>
    <property type="match status" value="4"/>
</dbReference>
<reference evidence="7" key="1">
    <citation type="journal article" date="2015" name="Genome Announc.">
        <title>Draft Genome Sequence of Tolypothrix boutellei Strain VB521301.</title>
        <authorList>
            <person name="Chandrababunaidu M.M."/>
            <person name="Singh D."/>
            <person name="Sen D."/>
            <person name="Bhan S."/>
            <person name="Das S."/>
            <person name="Gupta A."/>
            <person name="Adhikary S.P."/>
            <person name="Tripathy S."/>
        </authorList>
    </citation>
    <scope>NUCLEOTIDE SEQUENCE</scope>
    <source>
        <strain evidence="7">VB521301</strain>
    </source>
</reference>
<feature type="repeat" description="TPR" evidence="3">
    <location>
        <begin position="447"/>
        <end position="480"/>
    </location>
</feature>
<dbReference type="SMART" id="SM00220">
    <property type="entry name" value="S_TKc"/>
    <property type="match status" value="1"/>
</dbReference>
<evidence type="ECO:0000256" key="4">
    <source>
        <dbReference type="SAM" id="Phobius"/>
    </source>
</evidence>
<dbReference type="PANTHER" id="PTHR44858">
    <property type="entry name" value="TETRATRICOPEPTIDE REPEAT PROTEIN 6"/>
    <property type="match status" value="1"/>
</dbReference>
<evidence type="ECO:0000313" key="7">
    <source>
        <dbReference type="EMBL" id="KIE06902.1"/>
    </source>
</evidence>
<feature type="transmembrane region" description="Helical" evidence="4">
    <location>
        <begin position="319"/>
        <end position="339"/>
    </location>
</feature>
<gene>
    <name evidence="7" type="ORF">DA73_0237320</name>
    <name evidence="6" type="ORF">DA73_0400032760</name>
</gene>